<evidence type="ECO:0000313" key="3">
    <source>
        <dbReference type="Proteomes" id="UP000039865"/>
    </source>
</evidence>
<evidence type="ECO:0000256" key="1">
    <source>
        <dbReference type="SAM" id="MobiDB-lite"/>
    </source>
</evidence>
<protein>
    <submittedName>
        <fullName evidence="2">Uncharacterized protein</fullName>
    </submittedName>
</protein>
<feature type="compositionally biased region" description="Basic and acidic residues" evidence="1">
    <location>
        <begin position="234"/>
        <end position="250"/>
    </location>
</feature>
<dbReference type="InParanoid" id="A0A078A4R4"/>
<sequence length="723" mass="84488">MSQIDIQVGKLSSQIFLQKPFSPTLNLLSIPKPQFNMKSFRRQASGQLSRRSNCQSVDINEALQSRRQIAQNYTKLPAKKQNNDYIQIKQYKIDHVCKKNDPHKIKVRSSRTIFNHKLLRQIKNEINIDLEKIKDQYNTNPKTTAIFDSTSQIDLNSIKFEDYLHKEGEITKKLLNQRELKEKLEQERVRANEQKRQQVLQRTQTHKNIFSPKSKTSSSRQTPIRSAPSPKESLSSDKKNKSTAQDKEVSVEDLEVREFEIAERVRSSSLANQYRNSANNIQKYVSNQKSPIKRLNRQTRPNSMVTNEIILEELADDDIMNSKDIRPRDSENFQSLSVPISESNKNREERFKNLRISVNSQQQRTLKPAQSQQSISTIPGSSLFKITVNKLEHSRNSSLSSVSNSQVTNESPKKGSLMASNNITPRTRLRSAHLRNDILTNKPINRKQLRKLIKEQQEKAMQQVYKKYSDVQKSQENRLKQALIDNPKKYKKPEPNFVRMKIVNKEKRKSAIERSKLLQDKLKDQNMTQEQRDELMKEKSKLQTEIFLNSPMKIYSQSKHLRSASNLELDLMRTNYIIEKCRDMRDQKSVQNVGQQVQKIKTLLDGSKKLSDWIYDYEQVINQAKQFYRPWIDKKQDDKGQIFKNAIQATAEWTEQMYVADEMILNFINDEVKENGSMDKQILQDALMVKMSGIFNASKRQRRLRTLHEGKLQTQNIIDKIIM</sequence>
<feature type="compositionally biased region" description="Low complexity" evidence="1">
    <location>
        <begin position="396"/>
        <end position="405"/>
    </location>
</feature>
<name>A0A078A4R4_STYLE</name>
<proteinExistence type="predicted"/>
<evidence type="ECO:0000313" key="2">
    <source>
        <dbReference type="EMBL" id="CDW77162.1"/>
    </source>
</evidence>
<dbReference type="Proteomes" id="UP000039865">
    <property type="component" value="Unassembled WGS sequence"/>
</dbReference>
<feature type="region of interest" description="Disordered" evidence="1">
    <location>
        <begin position="394"/>
        <end position="420"/>
    </location>
</feature>
<accession>A0A078A4R4</accession>
<feature type="region of interest" description="Disordered" evidence="1">
    <location>
        <begin position="187"/>
        <end position="250"/>
    </location>
</feature>
<feature type="compositionally biased region" description="Basic and acidic residues" evidence="1">
    <location>
        <begin position="187"/>
        <end position="196"/>
    </location>
</feature>
<gene>
    <name evidence="2" type="primary">Contig5488.g5869</name>
    <name evidence="2" type="ORF">STYLEM_6132</name>
</gene>
<keyword evidence="3" id="KW-1185">Reference proteome</keyword>
<reference evidence="2 3" key="1">
    <citation type="submission" date="2014-06" db="EMBL/GenBank/DDBJ databases">
        <authorList>
            <person name="Swart Estienne"/>
        </authorList>
    </citation>
    <scope>NUCLEOTIDE SEQUENCE [LARGE SCALE GENOMIC DNA]</scope>
    <source>
        <strain evidence="2 3">130c</strain>
    </source>
</reference>
<feature type="compositionally biased region" description="Polar residues" evidence="1">
    <location>
        <begin position="197"/>
        <end position="224"/>
    </location>
</feature>
<dbReference type="AlphaFoldDB" id="A0A078A4R4"/>
<organism evidence="2 3">
    <name type="scientific">Stylonychia lemnae</name>
    <name type="common">Ciliate</name>
    <dbReference type="NCBI Taxonomy" id="5949"/>
    <lineage>
        <taxon>Eukaryota</taxon>
        <taxon>Sar</taxon>
        <taxon>Alveolata</taxon>
        <taxon>Ciliophora</taxon>
        <taxon>Intramacronucleata</taxon>
        <taxon>Spirotrichea</taxon>
        <taxon>Stichotrichia</taxon>
        <taxon>Sporadotrichida</taxon>
        <taxon>Oxytrichidae</taxon>
        <taxon>Stylonychinae</taxon>
        <taxon>Stylonychia</taxon>
    </lineage>
</organism>
<dbReference type="EMBL" id="CCKQ01005887">
    <property type="protein sequence ID" value="CDW77162.1"/>
    <property type="molecule type" value="Genomic_DNA"/>
</dbReference>